<sequence>MSVKTILTPEIFSQSLKNGLSVEAVVKGICSRSRGYQLLKEYERDHPELFPKKKTITKEELSRQLERSTLQETAQFFSVSVNTLKSRMKQFGLKKRTIKNILTPEVVQELVKTKSDQEIADEFHCSIHTVMKIRYDHHIYRRKERRD</sequence>
<keyword evidence="2" id="KW-1185">Reference proteome</keyword>
<protein>
    <recommendedName>
        <fullName evidence="3">Transposase Synechocystis PCC 6803 domain-containing protein</fullName>
    </recommendedName>
</protein>
<name>A0ABS1TLT8_9BACI</name>
<evidence type="ECO:0000313" key="2">
    <source>
        <dbReference type="Proteomes" id="UP000623967"/>
    </source>
</evidence>
<organism evidence="1 2">
    <name type="scientific">Neobacillus paridis</name>
    <dbReference type="NCBI Taxonomy" id="2803862"/>
    <lineage>
        <taxon>Bacteria</taxon>
        <taxon>Bacillati</taxon>
        <taxon>Bacillota</taxon>
        <taxon>Bacilli</taxon>
        <taxon>Bacillales</taxon>
        <taxon>Bacillaceae</taxon>
        <taxon>Neobacillus</taxon>
    </lineage>
</organism>
<comment type="caution">
    <text evidence="1">The sequence shown here is derived from an EMBL/GenBank/DDBJ whole genome shotgun (WGS) entry which is preliminary data.</text>
</comment>
<reference evidence="1 2" key="1">
    <citation type="submission" date="2021-01" db="EMBL/GenBank/DDBJ databases">
        <title>Genome public.</title>
        <authorList>
            <person name="Liu C."/>
            <person name="Sun Q."/>
        </authorList>
    </citation>
    <scope>NUCLEOTIDE SEQUENCE [LARGE SCALE GENOMIC DNA]</scope>
    <source>
        <strain evidence="1 2">YIM B02564</strain>
    </source>
</reference>
<dbReference type="RefSeq" id="WP_202653421.1">
    <property type="nucleotide sequence ID" value="NZ_JAESWB010000134.1"/>
</dbReference>
<evidence type="ECO:0000313" key="1">
    <source>
        <dbReference type="EMBL" id="MBL4952143.1"/>
    </source>
</evidence>
<accession>A0ABS1TLT8</accession>
<dbReference type="Proteomes" id="UP000623967">
    <property type="component" value="Unassembled WGS sequence"/>
</dbReference>
<gene>
    <name evidence="1" type="ORF">JK635_07950</name>
</gene>
<proteinExistence type="predicted"/>
<evidence type="ECO:0008006" key="3">
    <source>
        <dbReference type="Google" id="ProtNLM"/>
    </source>
</evidence>
<dbReference type="EMBL" id="JAESWB010000134">
    <property type="protein sequence ID" value="MBL4952143.1"/>
    <property type="molecule type" value="Genomic_DNA"/>
</dbReference>